<dbReference type="NCBIfam" id="NF045775">
    <property type="entry name" value="acetoin_reg_AlsR"/>
    <property type="match status" value="1"/>
</dbReference>
<evidence type="ECO:0000259" key="5">
    <source>
        <dbReference type="PROSITE" id="PS50931"/>
    </source>
</evidence>
<dbReference type="FunFam" id="1.10.10.10:FF:000001">
    <property type="entry name" value="LysR family transcriptional regulator"/>
    <property type="match status" value="1"/>
</dbReference>
<accession>A0A133KK02</accession>
<dbReference type="AlphaFoldDB" id="A0A133KK02"/>
<protein>
    <submittedName>
        <fullName evidence="6">Als operon regulatory protein AlsR</fullName>
    </submittedName>
</protein>
<dbReference type="PRINTS" id="PR00039">
    <property type="entry name" value="HTHLYSR"/>
</dbReference>
<organism evidence="6 7">
    <name type="scientific">Heyndrickxia coagulans</name>
    <name type="common">Weizmannia coagulans</name>
    <dbReference type="NCBI Taxonomy" id="1398"/>
    <lineage>
        <taxon>Bacteria</taxon>
        <taxon>Bacillati</taxon>
        <taxon>Bacillota</taxon>
        <taxon>Bacilli</taxon>
        <taxon>Bacillales</taxon>
        <taxon>Bacillaceae</taxon>
        <taxon>Heyndrickxia</taxon>
    </lineage>
</organism>
<evidence type="ECO:0000256" key="2">
    <source>
        <dbReference type="ARBA" id="ARBA00023015"/>
    </source>
</evidence>
<dbReference type="GO" id="GO:0032993">
    <property type="term" value="C:protein-DNA complex"/>
    <property type="evidence" value="ECO:0007669"/>
    <property type="project" value="TreeGrafter"/>
</dbReference>
<dbReference type="PANTHER" id="PTHR30346:SF0">
    <property type="entry name" value="HCA OPERON TRANSCRIPTIONAL ACTIVATOR HCAR"/>
    <property type="match status" value="1"/>
</dbReference>
<dbReference type="PANTHER" id="PTHR30346">
    <property type="entry name" value="TRANSCRIPTIONAL DUAL REGULATOR HCAR-RELATED"/>
    <property type="match status" value="1"/>
</dbReference>
<dbReference type="Pfam" id="PF00126">
    <property type="entry name" value="HTH_1"/>
    <property type="match status" value="1"/>
</dbReference>
<dbReference type="GO" id="GO:0003700">
    <property type="term" value="F:DNA-binding transcription factor activity"/>
    <property type="evidence" value="ECO:0007669"/>
    <property type="project" value="InterPro"/>
</dbReference>
<proteinExistence type="inferred from homology"/>
<name>A0A133KK02_HEYCO</name>
<dbReference type="InterPro" id="IPR000847">
    <property type="entry name" value="LysR_HTH_N"/>
</dbReference>
<dbReference type="Gene3D" id="1.10.10.10">
    <property type="entry name" value="Winged helix-like DNA-binding domain superfamily/Winged helix DNA-binding domain"/>
    <property type="match status" value="1"/>
</dbReference>
<dbReference type="InterPro" id="IPR036388">
    <property type="entry name" value="WH-like_DNA-bd_sf"/>
</dbReference>
<gene>
    <name evidence="6" type="ORF">HMPREF3213_02427</name>
</gene>
<dbReference type="InterPro" id="IPR036390">
    <property type="entry name" value="WH_DNA-bd_sf"/>
</dbReference>
<dbReference type="PROSITE" id="PS50931">
    <property type="entry name" value="HTH_LYSR"/>
    <property type="match status" value="1"/>
</dbReference>
<dbReference type="Pfam" id="PF03466">
    <property type="entry name" value="LysR_substrate"/>
    <property type="match status" value="1"/>
</dbReference>
<evidence type="ECO:0000256" key="4">
    <source>
        <dbReference type="ARBA" id="ARBA00023163"/>
    </source>
</evidence>
<dbReference type="Proteomes" id="UP000070376">
    <property type="component" value="Unassembled WGS sequence"/>
</dbReference>
<evidence type="ECO:0000256" key="1">
    <source>
        <dbReference type="ARBA" id="ARBA00009437"/>
    </source>
</evidence>
<dbReference type="InterPro" id="IPR054793">
    <property type="entry name" value="AlsR"/>
</dbReference>
<comment type="caution">
    <text evidence="6">The sequence shown here is derived from an EMBL/GenBank/DDBJ whole genome shotgun (WGS) entry which is preliminary data.</text>
</comment>
<keyword evidence="3" id="KW-0238">DNA-binding</keyword>
<sequence length="302" mass="34168">MREEEIQMELRHLHYFLTVAEELHFGKAAERLQMTQPPLSQQIRQLEEEIGVDLFIRNKRHVELTIPGKVFLKEAKQVLEQLDRAVENAQRAERGEFGNVVVGFVGSATYDILPAIVREFRLKYPKTAVSLHELSTPDQIRALHRKEIDVGLLHPPIHDPLIETAEIQTGAAALSMPKNHPLAQKEKIRIEDLADVPFVVVSRDIWPGLYDEFLSLFKDADFSPKIVQEATEYQMVVGLVTAGIGIGVLPRTAEKLFNLDIVYREIEGHPLNAVLSIAYRKEDQNPALANFLNISGRVAAEF</sequence>
<dbReference type="SUPFAM" id="SSF46785">
    <property type="entry name" value="Winged helix' DNA-binding domain"/>
    <property type="match status" value="1"/>
</dbReference>
<keyword evidence="4" id="KW-0804">Transcription</keyword>
<dbReference type="PATRIC" id="fig|1398.22.peg.2425"/>
<evidence type="ECO:0000313" key="7">
    <source>
        <dbReference type="Proteomes" id="UP000070376"/>
    </source>
</evidence>
<reference evidence="7" key="1">
    <citation type="submission" date="2016-01" db="EMBL/GenBank/DDBJ databases">
        <authorList>
            <person name="Mitreva M."/>
            <person name="Pepin K.H."/>
            <person name="Mihindukulasuriya K.A."/>
            <person name="Fulton R."/>
            <person name="Fronick C."/>
            <person name="O'Laughlin M."/>
            <person name="Miner T."/>
            <person name="Herter B."/>
            <person name="Rosa B.A."/>
            <person name="Cordes M."/>
            <person name="Tomlinson C."/>
            <person name="Wollam A."/>
            <person name="Palsikar V.B."/>
            <person name="Mardis E.R."/>
            <person name="Wilson R.K."/>
        </authorList>
    </citation>
    <scope>NUCLEOTIDE SEQUENCE [LARGE SCALE GENOMIC DNA]</scope>
    <source>
        <strain evidence="7">GED7749B</strain>
    </source>
</reference>
<feature type="domain" description="HTH lysR-type" evidence="5">
    <location>
        <begin position="8"/>
        <end position="65"/>
    </location>
</feature>
<dbReference type="GO" id="GO:0003677">
    <property type="term" value="F:DNA binding"/>
    <property type="evidence" value="ECO:0007669"/>
    <property type="project" value="UniProtKB-KW"/>
</dbReference>
<comment type="similarity">
    <text evidence="1">Belongs to the LysR transcriptional regulatory family.</text>
</comment>
<evidence type="ECO:0000313" key="6">
    <source>
        <dbReference type="EMBL" id="KWZ79837.1"/>
    </source>
</evidence>
<dbReference type="EMBL" id="LRPN01000107">
    <property type="protein sequence ID" value="KWZ79837.1"/>
    <property type="molecule type" value="Genomic_DNA"/>
</dbReference>
<evidence type="ECO:0000256" key="3">
    <source>
        <dbReference type="ARBA" id="ARBA00023125"/>
    </source>
</evidence>
<dbReference type="InterPro" id="IPR005119">
    <property type="entry name" value="LysR_subst-bd"/>
</dbReference>
<dbReference type="SUPFAM" id="SSF53850">
    <property type="entry name" value="Periplasmic binding protein-like II"/>
    <property type="match status" value="1"/>
</dbReference>
<keyword evidence="2" id="KW-0805">Transcription regulation</keyword>
<dbReference type="Gene3D" id="3.40.190.10">
    <property type="entry name" value="Periplasmic binding protein-like II"/>
    <property type="match status" value="2"/>
</dbReference>